<keyword evidence="2" id="KW-1185">Reference proteome</keyword>
<dbReference type="Proteomes" id="UP000273270">
    <property type="component" value="Chromosome"/>
</dbReference>
<sequence>MAKLNYSITTSNINVNTMKKIICFLCIAGSVSLISGQAKKEKKFVETHHAISYSHSRIADLQNRYYSEVKNSILQNEKNLTESNLNTLLIFNQKEFYNAVKGDQFRTYVGGQDGKSSDLVYVTNLTSKLDLYKDTVLEKLNSLLSGK</sequence>
<accession>A0A3G6MD55</accession>
<dbReference type="KEGG" id="ccau:EG346_23080"/>
<dbReference type="EMBL" id="CP033920">
    <property type="protein sequence ID" value="AZA50879.1"/>
    <property type="molecule type" value="Genomic_DNA"/>
</dbReference>
<evidence type="ECO:0000313" key="1">
    <source>
        <dbReference type="EMBL" id="AZA50879.1"/>
    </source>
</evidence>
<dbReference type="AlphaFoldDB" id="A0A3G6MD55"/>
<evidence type="ECO:0000313" key="2">
    <source>
        <dbReference type="Proteomes" id="UP000273270"/>
    </source>
</evidence>
<proteinExistence type="predicted"/>
<reference evidence="2" key="1">
    <citation type="submission" date="2018-11" db="EMBL/GenBank/DDBJ databases">
        <title>Proposal to divide the Flavobacteriaceae and reorganize its genera based on Amino Acid Identity values calculated from whole genome sequences.</title>
        <authorList>
            <person name="Nicholson A.C."/>
            <person name="Gulvik C.A."/>
            <person name="Whitney A.M."/>
            <person name="Humrighouse B.W."/>
            <person name="Bell M."/>
            <person name="Holmes B."/>
            <person name="Steigerwalt A.G."/>
            <person name="Villarma A."/>
            <person name="Sheth M."/>
            <person name="Batra D."/>
            <person name="Pryor J."/>
            <person name="Bernardet J.-F."/>
            <person name="Hugo C."/>
            <person name="Kampfer P."/>
            <person name="Newman J."/>
            <person name="McQuiston J.R."/>
        </authorList>
    </citation>
    <scope>NUCLEOTIDE SEQUENCE [LARGE SCALE GENOMIC DNA]</scope>
    <source>
        <strain evidence="2">G0188</strain>
    </source>
</reference>
<name>A0A3G6MD55_CHRCU</name>
<gene>
    <name evidence="1" type="ORF">EG346_23080</name>
</gene>
<protein>
    <submittedName>
        <fullName evidence="1">Uncharacterized protein</fullName>
    </submittedName>
</protein>
<organism evidence="1 2">
    <name type="scientific">Chryseobacterium carnipullorum</name>
    <dbReference type="NCBI Taxonomy" id="1124835"/>
    <lineage>
        <taxon>Bacteria</taxon>
        <taxon>Pseudomonadati</taxon>
        <taxon>Bacteroidota</taxon>
        <taxon>Flavobacteriia</taxon>
        <taxon>Flavobacteriales</taxon>
        <taxon>Weeksellaceae</taxon>
        <taxon>Chryseobacterium group</taxon>
        <taxon>Chryseobacterium</taxon>
    </lineage>
</organism>